<proteinExistence type="inferred from homology"/>
<dbReference type="InterPro" id="IPR017972">
    <property type="entry name" value="Cyt_P450_CS"/>
</dbReference>
<feature type="transmembrane region" description="Helical" evidence="7">
    <location>
        <begin position="6"/>
        <end position="26"/>
    </location>
</feature>
<organism evidence="8 9">
    <name type="scientific">Coemansia thaxteri</name>
    <dbReference type="NCBI Taxonomy" id="2663907"/>
    <lineage>
        <taxon>Eukaryota</taxon>
        <taxon>Fungi</taxon>
        <taxon>Fungi incertae sedis</taxon>
        <taxon>Zoopagomycota</taxon>
        <taxon>Kickxellomycotina</taxon>
        <taxon>Kickxellomycetes</taxon>
        <taxon>Kickxellales</taxon>
        <taxon>Kickxellaceae</taxon>
        <taxon>Coemansia</taxon>
    </lineage>
</organism>
<feature type="binding site" description="axial binding residue" evidence="5">
    <location>
        <position position="437"/>
    </location>
    <ligand>
        <name>heme</name>
        <dbReference type="ChEBI" id="CHEBI:30413"/>
    </ligand>
    <ligandPart>
        <name>Fe</name>
        <dbReference type="ChEBI" id="CHEBI:18248"/>
    </ligandPart>
</feature>
<evidence type="ECO:0000256" key="5">
    <source>
        <dbReference type="PIRSR" id="PIRSR602401-1"/>
    </source>
</evidence>
<dbReference type="AlphaFoldDB" id="A0A9W8EJA8"/>
<comment type="cofactor">
    <cofactor evidence="1 5">
        <name>heme</name>
        <dbReference type="ChEBI" id="CHEBI:30413"/>
    </cofactor>
</comment>
<dbReference type="PANTHER" id="PTHR24305">
    <property type="entry name" value="CYTOCHROME P450"/>
    <property type="match status" value="1"/>
</dbReference>
<dbReference type="GO" id="GO:0020037">
    <property type="term" value="F:heme binding"/>
    <property type="evidence" value="ECO:0007669"/>
    <property type="project" value="InterPro"/>
</dbReference>
<keyword evidence="9" id="KW-1185">Reference proteome</keyword>
<dbReference type="GO" id="GO:0016705">
    <property type="term" value="F:oxidoreductase activity, acting on paired donors, with incorporation or reduction of molecular oxygen"/>
    <property type="evidence" value="ECO:0007669"/>
    <property type="project" value="InterPro"/>
</dbReference>
<keyword evidence="4 5" id="KW-0408">Iron</keyword>
<comment type="similarity">
    <text evidence="6">Belongs to the cytochrome P450 family.</text>
</comment>
<evidence type="ECO:0000313" key="9">
    <source>
        <dbReference type="Proteomes" id="UP001150907"/>
    </source>
</evidence>
<dbReference type="InterPro" id="IPR036396">
    <property type="entry name" value="Cyt_P450_sf"/>
</dbReference>
<dbReference type="GO" id="GO:0005506">
    <property type="term" value="F:iron ion binding"/>
    <property type="evidence" value="ECO:0007669"/>
    <property type="project" value="InterPro"/>
</dbReference>
<evidence type="ECO:0008006" key="10">
    <source>
        <dbReference type="Google" id="ProtNLM"/>
    </source>
</evidence>
<evidence type="ECO:0000256" key="4">
    <source>
        <dbReference type="ARBA" id="ARBA00023004"/>
    </source>
</evidence>
<evidence type="ECO:0000313" key="8">
    <source>
        <dbReference type="EMBL" id="KAJ2006352.1"/>
    </source>
</evidence>
<dbReference type="Gene3D" id="1.10.630.10">
    <property type="entry name" value="Cytochrome P450"/>
    <property type="match status" value="1"/>
</dbReference>
<reference evidence="8" key="1">
    <citation type="submission" date="2022-07" db="EMBL/GenBank/DDBJ databases">
        <title>Phylogenomic reconstructions and comparative analyses of Kickxellomycotina fungi.</title>
        <authorList>
            <person name="Reynolds N.K."/>
            <person name="Stajich J.E."/>
            <person name="Barry K."/>
            <person name="Grigoriev I.V."/>
            <person name="Crous P."/>
            <person name="Smith M.E."/>
        </authorList>
    </citation>
    <scope>NUCLEOTIDE SEQUENCE</scope>
    <source>
        <strain evidence="8">IMI 214461</strain>
    </source>
</reference>
<dbReference type="PROSITE" id="PS00086">
    <property type="entry name" value="CYTOCHROME_P450"/>
    <property type="match status" value="1"/>
</dbReference>
<name>A0A9W8EJA8_9FUNG</name>
<keyword evidence="7" id="KW-0472">Membrane</keyword>
<dbReference type="GO" id="GO:0004497">
    <property type="term" value="F:monooxygenase activity"/>
    <property type="evidence" value="ECO:0007669"/>
    <property type="project" value="UniProtKB-KW"/>
</dbReference>
<keyword evidence="7" id="KW-1133">Transmembrane helix</keyword>
<accession>A0A9W8EJA8</accession>
<dbReference type="InterPro" id="IPR050121">
    <property type="entry name" value="Cytochrome_P450_monoxygenase"/>
</dbReference>
<evidence type="ECO:0000256" key="6">
    <source>
        <dbReference type="RuleBase" id="RU000461"/>
    </source>
</evidence>
<dbReference type="PANTHER" id="PTHR24305:SF235">
    <property type="entry name" value="CYTOCHROME P450 MONOOXYGENASE APDB-RELATED"/>
    <property type="match status" value="1"/>
</dbReference>
<dbReference type="EMBL" id="JANBQF010000064">
    <property type="protein sequence ID" value="KAJ2006352.1"/>
    <property type="molecule type" value="Genomic_DNA"/>
</dbReference>
<dbReference type="PRINTS" id="PR00463">
    <property type="entry name" value="EP450I"/>
</dbReference>
<evidence type="ECO:0000256" key="3">
    <source>
        <dbReference type="ARBA" id="ARBA00023002"/>
    </source>
</evidence>
<dbReference type="SUPFAM" id="SSF48264">
    <property type="entry name" value="Cytochrome P450"/>
    <property type="match status" value="1"/>
</dbReference>
<dbReference type="InterPro" id="IPR001128">
    <property type="entry name" value="Cyt_P450"/>
</dbReference>
<dbReference type="GO" id="GO:0044550">
    <property type="term" value="P:secondary metabolite biosynthetic process"/>
    <property type="evidence" value="ECO:0007669"/>
    <property type="project" value="UniProtKB-ARBA"/>
</dbReference>
<keyword evidence="3 6" id="KW-0560">Oxidoreductase</keyword>
<sequence length="510" mass="57276">MEFWSISSALLAIAVLAIGYFAYQLWLSPFRDIPGRLLYRLSPIPSRLDALLGRLANACEEDYYEFGDIYVTGPGVVVISNPDDCRAVLSTHKYTKNKFYQAFALIEDNIFTTQSADLASLRRRQLKHTFSHAYLSQMEPALLKRGILALEQRWDNLIANSGNPRAQIQYEAEFARMSIDVIVALGYGQSLHILGTSHEQVARWVHDYNVLAMVKLIVPFACTWPFSLLISALLKSKSEFVASVTAAANMRREQLQAIKAAGQKRPVDILQALLDGEDPESRAKMTATQVVAENIAIIVASTDIVAQTLTWTLCYIMLYPDTYHRATEEVRNAFPRRHIINYGEAKARLEFTEACLFEALRIRAATGVFLPRIVPKGGATFQGHFLPAGTELGVNVAGANHHQPTWNNPRRFTPERFLDNEKAKQDVFSFSLGARMCPGKNLALFEMLPTIANLLKDYDFTLPADALFTPDRLDTHGNPTVMPRSHRFTSVGPTYPDRDCQVIIRRAAEY</sequence>
<gene>
    <name evidence="8" type="ORF">H4R26_001435</name>
</gene>
<dbReference type="PRINTS" id="PR00385">
    <property type="entry name" value="P450"/>
</dbReference>
<dbReference type="Pfam" id="PF00067">
    <property type="entry name" value="p450"/>
    <property type="match status" value="1"/>
</dbReference>
<dbReference type="OrthoDB" id="3934656at2759"/>
<keyword evidence="6" id="KW-0503">Monooxygenase</keyword>
<evidence type="ECO:0000256" key="1">
    <source>
        <dbReference type="ARBA" id="ARBA00001971"/>
    </source>
</evidence>
<evidence type="ECO:0000256" key="2">
    <source>
        <dbReference type="ARBA" id="ARBA00022723"/>
    </source>
</evidence>
<evidence type="ECO:0000256" key="7">
    <source>
        <dbReference type="SAM" id="Phobius"/>
    </source>
</evidence>
<keyword evidence="7" id="KW-0812">Transmembrane</keyword>
<protein>
    <recommendedName>
        <fullName evidence="10">Cytochrome P450 monooxygenase</fullName>
    </recommendedName>
</protein>
<comment type="caution">
    <text evidence="8">The sequence shown here is derived from an EMBL/GenBank/DDBJ whole genome shotgun (WGS) entry which is preliminary data.</text>
</comment>
<dbReference type="InterPro" id="IPR002401">
    <property type="entry name" value="Cyt_P450_E_grp-I"/>
</dbReference>
<keyword evidence="2 5" id="KW-0479">Metal-binding</keyword>
<keyword evidence="5 6" id="KW-0349">Heme</keyword>
<dbReference type="Proteomes" id="UP001150907">
    <property type="component" value="Unassembled WGS sequence"/>
</dbReference>